<dbReference type="SUPFAM" id="SSF81321">
    <property type="entry name" value="Family A G protein-coupled receptor-like"/>
    <property type="match status" value="1"/>
</dbReference>
<evidence type="ECO:0000256" key="6">
    <source>
        <dbReference type="ARBA" id="ARBA00023136"/>
    </source>
</evidence>
<dbReference type="GO" id="GO:0016020">
    <property type="term" value="C:membrane"/>
    <property type="evidence" value="ECO:0007669"/>
    <property type="project" value="UniProtKB-SubCell"/>
</dbReference>
<keyword evidence="4 9" id="KW-1133">Transmembrane helix</keyword>
<feature type="domain" description="G-protein coupled receptors family 1 profile" evidence="10">
    <location>
        <begin position="41"/>
        <end position="290"/>
    </location>
</feature>
<feature type="transmembrane region" description="Helical" evidence="9">
    <location>
        <begin position="200"/>
        <end position="226"/>
    </location>
</feature>
<evidence type="ECO:0000259" key="10">
    <source>
        <dbReference type="PROSITE" id="PS50262"/>
    </source>
</evidence>
<organism evidence="11 12">
    <name type="scientific">Pelusios castaneus</name>
    <name type="common">West African mud turtle</name>
    <dbReference type="NCBI Taxonomy" id="367368"/>
    <lineage>
        <taxon>Eukaryota</taxon>
        <taxon>Metazoa</taxon>
        <taxon>Chordata</taxon>
        <taxon>Craniata</taxon>
        <taxon>Vertebrata</taxon>
        <taxon>Euteleostomi</taxon>
        <taxon>Archelosauria</taxon>
        <taxon>Testudinata</taxon>
        <taxon>Testudines</taxon>
        <taxon>Pleurodira</taxon>
        <taxon>Pelomedusidae</taxon>
        <taxon>Pelusios</taxon>
    </lineage>
</organism>
<dbReference type="PANTHER" id="PTHR48018">
    <property type="entry name" value="OLFACTORY RECEPTOR"/>
    <property type="match status" value="1"/>
</dbReference>
<dbReference type="InterPro" id="IPR000725">
    <property type="entry name" value="Olfact_rcpt"/>
</dbReference>
<feature type="transmembrane region" description="Helical" evidence="9">
    <location>
        <begin position="238"/>
        <end position="260"/>
    </location>
</feature>
<dbReference type="InterPro" id="IPR017452">
    <property type="entry name" value="GPCR_Rhodpsn_7TM"/>
</dbReference>
<feature type="transmembrane region" description="Helical" evidence="9">
    <location>
        <begin position="140"/>
        <end position="158"/>
    </location>
</feature>
<keyword evidence="7" id="KW-0675">Receptor</keyword>
<sequence>MALGNCTMVTNFILQGITDNPKLQIILFIVFFFIYFCVLVGNLGMIVLIKVESQLHTSMYFFLSNLSLLDVGYSSVIAPKAMVIFLVKSKEISFTGCVVQFFLFSFCANNELCLLAVMAYDRFVAICNPLLYNVIMSKRVCIQLVAGSYLCAYVNAIVHTYTLFSLSFCHSNVLDHFFCDIRPLQEISHSDIHINKLVHFIFAAIETIVTILIILISYIYIIFAILRIHSTEGRRKAFSTCASHLTVVSILYGTLIFIYLRPSSGNSADWDKVVSVFYTLVIPMLNPLIYSLRNKEVKNALRR</sequence>
<feature type="transmembrane region" description="Helical" evidence="9">
    <location>
        <begin position="98"/>
        <end position="120"/>
    </location>
</feature>
<keyword evidence="8" id="KW-0807">Transducer</keyword>
<dbReference type="AlphaFoldDB" id="A0A8C8SI79"/>
<reference evidence="11" key="2">
    <citation type="submission" date="2025-09" db="UniProtKB">
        <authorList>
            <consortium name="Ensembl"/>
        </authorList>
    </citation>
    <scope>IDENTIFICATION</scope>
</reference>
<comment type="subcellular location">
    <subcellularLocation>
        <location evidence="2">Membrane</location>
        <topology evidence="2">Multi-pass membrane protein</topology>
    </subcellularLocation>
</comment>
<dbReference type="GO" id="GO:0004984">
    <property type="term" value="F:olfactory receptor activity"/>
    <property type="evidence" value="ECO:0007669"/>
    <property type="project" value="InterPro"/>
</dbReference>
<evidence type="ECO:0000256" key="9">
    <source>
        <dbReference type="SAM" id="Phobius"/>
    </source>
</evidence>
<dbReference type="PRINTS" id="PR00237">
    <property type="entry name" value="GPCRRHODOPSN"/>
</dbReference>
<dbReference type="PRINTS" id="PR00245">
    <property type="entry name" value="OLFACTORYR"/>
</dbReference>
<dbReference type="InterPro" id="IPR000276">
    <property type="entry name" value="GPCR_Rhodpsn"/>
</dbReference>
<name>A0A8C8SI79_9SAUR</name>
<accession>A0A8C8SI79</accession>
<reference evidence="11" key="1">
    <citation type="submission" date="2025-08" db="UniProtKB">
        <authorList>
            <consortium name="Ensembl"/>
        </authorList>
    </citation>
    <scope>IDENTIFICATION</scope>
</reference>
<keyword evidence="12" id="KW-1185">Reference proteome</keyword>
<dbReference type="GO" id="GO:0004930">
    <property type="term" value="F:G protein-coupled receptor activity"/>
    <property type="evidence" value="ECO:0007669"/>
    <property type="project" value="UniProtKB-KW"/>
</dbReference>
<dbReference type="Pfam" id="PF13853">
    <property type="entry name" value="7tm_4"/>
    <property type="match status" value="1"/>
</dbReference>
<dbReference type="Gene3D" id="1.20.1070.10">
    <property type="entry name" value="Rhodopsin 7-helix transmembrane proteins"/>
    <property type="match status" value="1"/>
</dbReference>
<evidence type="ECO:0000256" key="8">
    <source>
        <dbReference type="ARBA" id="ARBA00023224"/>
    </source>
</evidence>
<evidence type="ECO:0000256" key="2">
    <source>
        <dbReference type="ARBA" id="ARBA00004141"/>
    </source>
</evidence>
<dbReference type="Proteomes" id="UP000694393">
    <property type="component" value="Unplaced"/>
</dbReference>
<evidence type="ECO:0000313" key="11">
    <source>
        <dbReference type="Ensembl" id="ENSPCEP00000020150.1"/>
    </source>
</evidence>
<dbReference type="Ensembl" id="ENSPCET00000020837.1">
    <property type="protein sequence ID" value="ENSPCEP00000020150.1"/>
    <property type="gene ID" value="ENSPCEG00000015595.1"/>
</dbReference>
<keyword evidence="6 9" id="KW-0472">Membrane</keyword>
<evidence type="ECO:0000256" key="1">
    <source>
        <dbReference type="ARBA" id="ARBA00002936"/>
    </source>
</evidence>
<dbReference type="FunFam" id="1.20.1070.10:FF:000003">
    <property type="entry name" value="Olfactory receptor"/>
    <property type="match status" value="1"/>
</dbReference>
<dbReference type="CDD" id="cd15230">
    <property type="entry name" value="7tmA_OR5-like"/>
    <property type="match status" value="1"/>
</dbReference>
<feature type="transmembrane region" description="Helical" evidence="9">
    <location>
        <begin position="60"/>
        <end position="78"/>
    </location>
</feature>
<proteinExistence type="predicted"/>
<keyword evidence="3 9" id="KW-0812">Transmembrane</keyword>
<evidence type="ECO:0000256" key="3">
    <source>
        <dbReference type="ARBA" id="ARBA00022692"/>
    </source>
</evidence>
<feature type="transmembrane region" description="Helical" evidence="9">
    <location>
        <begin position="25"/>
        <end position="48"/>
    </location>
</feature>
<dbReference type="PROSITE" id="PS50262">
    <property type="entry name" value="G_PROTEIN_RECEP_F1_2"/>
    <property type="match status" value="1"/>
</dbReference>
<evidence type="ECO:0000256" key="4">
    <source>
        <dbReference type="ARBA" id="ARBA00022989"/>
    </source>
</evidence>
<evidence type="ECO:0000256" key="5">
    <source>
        <dbReference type="ARBA" id="ARBA00023040"/>
    </source>
</evidence>
<comment type="function">
    <text evidence="1">Odorant receptor.</text>
</comment>
<evidence type="ECO:0000256" key="7">
    <source>
        <dbReference type="ARBA" id="ARBA00023170"/>
    </source>
</evidence>
<keyword evidence="5" id="KW-0297">G-protein coupled receptor</keyword>
<evidence type="ECO:0000313" key="12">
    <source>
        <dbReference type="Proteomes" id="UP000694393"/>
    </source>
</evidence>
<feature type="transmembrane region" description="Helical" evidence="9">
    <location>
        <begin position="272"/>
        <end position="292"/>
    </location>
</feature>
<protein>
    <recommendedName>
        <fullName evidence="10">G-protein coupled receptors family 1 profile domain-containing protein</fullName>
    </recommendedName>
</protein>